<feature type="transmembrane region" description="Helical" evidence="1">
    <location>
        <begin position="110"/>
        <end position="133"/>
    </location>
</feature>
<evidence type="ECO:0000313" key="3">
    <source>
        <dbReference type="Proteomes" id="UP001556631"/>
    </source>
</evidence>
<feature type="transmembrane region" description="Helical" evidence="1">
    <location>
        <begin position="21"/>
        <end position="42"/>
    </location>
</feature>
<keyword evidence="1" id="KW-1133">Transmembrane helix</keyword>
<organism evidence="2 3">
    <name type="scientific">Nocardioides eburneus</name>
    <dbReference type="NCBI Taxonomy" id="3231482"/>
    <lineage>
        <taxon>Bacteria</taxon>
        <taxon>Bacillati</taxon>
        <taxon>Actinomycetota</taxon>
        <taxon>Actinomycetes</taxon>
        <taxon>Propionibacteriales</taxon>
        <taxon>Nocardioidaceae</taxon>
        <taxon>Nocardioides</taxon>
    </lineage>
</organism>
<evidence type="ECO:0008006" key="4">
    <source>
        <dbReference type="Google" id="ProtNLM"/>
    </source>
</evidence>
<accession>A0ABV3T0U2</accession>
<sequence>MTNFWLSPAVRWDANWFTRGLCLIGLPLVTVVFALSALAVHAQGPGSVSVGYAVASTNQCSGQVADSRGGSPTATVQGRRPMHGTCGWKAGAKVYYDAATLKEVPGPSNYLVGTVVLGLLGAGSAALTILVWVSWVTGRRRRPASAERPNGSRG</sequence>
<keyword evidence="1" id="KW-0812">Transmembrane</keyword>
<dbReference type="Proteomes" id="UP001556631">
    <property type="component" value="Unassembled WGS sequence"/>
</dbReference>
<dbReference type="RefSeq" id="WP_367994786.1">
    <property type="nucleotide sequence ID" value="NZ_JBFPJR010000027.1"/>
</dbReference>
<protein>
    <recommendedName>
        <fullName evidence="4">DUF3592 domain-containing protein</fullName>
    </recommendedName>
</protein>
<proteinExistence type="predicted"/>
<dbReference type="EMBL" id="JBFPJR010000027">
    <property type="protein sequence ID" value="MEX0428816.1"/>
    <property type="molecule type" value="Genomic_DNA"/>
</dbReference>
<comment type="caution">
    <text evidence="2">The sequence shown here is derived from an EMBL/GenBank/DDBJ whole genome shotgun (WGS) entry which is preliminary data.</text>
</comment>
<name>A0ABV3T0U2_9ACTN</name>
<gene>
    <name evidence="2" type="ORF">AB3X52_14410</name>
</gene>
<keyword evidence="1" id="KW-0472">Membrane</keyword>
<evidence type="ECO:0000313" key="2">
    <source>
        <dbReference type="EMBL" id="MEX0428816.1"/>
    </source>
</evidence>
<keyword evidence="3" id="KW-1185">Reference proteome</keyword>
<reference evidence="2 3" key="1">
    <citation type="submission" date="2024-07" db="EMBL/GenBank/DDBJ databases">
        <authorList>
            <person name="Lee S."/>
            <person name="Kang M."/>
        </authorList>
    </citation>
    <scope>NUCLEOTIDE SEQUENCE [LARGE SCALE GENOMIC DNA]</scope>
    <source>
        <strain evidence="2 3">DS6</strain>
    </source>
</reference>
<evidence type="ECO:0000256" key="1">
    <source>
        <dbReference type="SAM" id="Phobius"/>
    </source>
</evidence>